<organism evidence="2 3">
    <name type="scientific">Rhodocytophaga aerolata</name>
    <dbReference type="NCBI Taxonomy" id="455078"/>
    <lineage>
        <taxon>Bacteria</taxon>
        <taxon>Pseudomonadati</taxon>
        <taxon>Bacteroidota</taxon>
        <taxon>Cytophagia</taxon>
        <taxon>Cytophagales</taxon>
        <taxon>Rhodocytophagaceae</taxon>
        <taxon>Rhodocytophaga</taxon>
    </lineage>
</organism>
<keyword evidence="1" id="KW-0472">Membrane</keyword>
<dbReference type="EMBL" id="JAUKPO010000008">
    <property type="protein sequence ID" value="MDO1447702.1"/>
    <property type="molecule type" value="Genomic_DNA"/>
</dbReference>
<evidence type="ECO:0000313" key="3">
    <source>
        <dbReference type="Proteomes" id="UP001168528"/>
    </source>
</evidence>
<dbReference type="Proteomes" id="UP001168528">
    <property type="component" value="Unassembled WGS sequence"/>
</dbReference>
<keyword evidence="1" id="KW-1133">Transmembrane helix</keyword>
<keyword evidence="3" id="KW-1185">Reference proteome</keyword>
<protein>
    <submittedName>
        <fullName evidence="2">Uncharacterized protein</fullName>
    </submittedName>
</protein>
<name>A0ABT8RAB7_9BACT</name>
<evidence type="ECO:0000256" key="1">
    <source>
        <dbReference type="SAM" id="Phobius"/>
    </source>
</evidence>
<sequence length="152" mass="18001">MMHHSKTSQKYANTGIQYFYLLPLLLCSFFVLYTTFRPNSLFVKIHVPNSFKSAQKLTGKEIYGEAPWIFVGEPLDPIRCFSTSKYSIQVNDVFIDYDLIPLFLHQSFHIHTRHKIVMLKIDRNVKMDVVYKIRDKIKEEGSYFHLICYVVR</sequence>
<dbReference type="RefSeq" id="WP_302038506.1">
    <property type="nucleotide sequence ID" value="NZ_JAUKPO010000008.1"/>
</dbReference>
<accession>A0ABT8RAB7</accession>
<gene>
    <name evidence="2" type="ORF">Q0590_15635</name>
</gene>
<proteinExistence type="predicted"/>
<keyword evidence="1" id="KW-0812">Transmembrane</keyword>
<feature type="transmembrane region" description="Helical" evidence="1">
    <location>
        <begin position="18"/>
        <end position="36"/>
    </location>
</feature>
<comment type="caution">
    <text evidence="2">The sequence shown here is derived from an EMBL/GenBank/DDBJ whole genome shotgun (WGS) entry which is preliminary data.</text>
</comment>
<reference evidence="2" key="1">
    <citation type="submission" date="2023-07" db="EMBL/GenBank/DDBJ databases">
        <title>The genome sequence of Rhodocytophaga aerolata KACC 12507.</title>
        <authorList>
            <person name="Zhang X."/>
        </authorList>
    </citation>
    <scope>NUCLEOTIDE SEQUENCE</scope>
    <source>
        <strain evidence="2">KACC 12507</strain>
    </source>
</reference>
<evidence type="ECO:0000313" key="2">
    <source>
        <dbReference type="EMBL" id="MDO1447702.1"/>
    </source>
</evidence>